<dbReference type="Gene3D" id="1.10.443.10">
    <property type="entry name" value="Intergrase catalytic core"/>
    <property type="match status" value="1"/>
</dbReference>
<evidence type="ECO:0000313" key="14">
    <source>
        <dbReference type="EMBL" id="RAV18612.1"/>
    </source>
</evidence>
<accession>A0A329MG09</accession>
<dbReference type="PROSITE" id="PS51900">
    <property type="entry name" value="CB"/>
    <property type="match status" value="1"/>
</dbReference>
<dbReference type="HAMAP" id="MF_01807">
    <property type="entry name" value="Recomb_XerD"/>
    <property type="match status" value="1"/>
</dbReference>
<dbReference type="NCBIfam" id="NF040815">
    <property type="entry name" value="recomb_XerA_Arch"/>
    <property type="match status" value="1"/>
</dbReference>
<dbReference type="InterPro" id="IPR023009">
    <property type="entry name" value="Tyrosine_recombinase_XerC/XerD"/>
</dbReference>
<dbReference type="GO" id="GO:0005737">
    <property type="term" value="C:cytoplasm"/>
    <property type="evidence" value="ECO:0007669"/>
    <property type="project" value="UniProtKB-SubCell"/>
</dbReference>
<evidence type="ECO:0000256" key="9">
    <source>
        <dbReference type="ARBA" id="ARBA00023172"/>
    </source>
</evidence>
<dbReference type="HAMAP" id="MF_01808">
    <property type="entry name" value="Recomb_XerC_XerD"/>
    <property type="match status" value="1"/>
</dbReference>
<dbReference type="InterPro" id="IPR050090">
    <property type="entry name" value="Tyrosine_recombinase_XerCD"/>
</dbReference>
<gene>
    <name evidence="11 14" type="primary">xerD</name>
    <name evidence="14" type="ORF">DQG23_25250</name>
</gene>
<feature type="active site" description="O-(3'-phospho-DNA)-tyrosine intermediate" evidence="11">
    <location>
        <position position="277"/>
    </location>
</feature>
<keyword evidence="5 11" id="KW-0132">Cell division</keyword>
<dbReference type="PANTHER" id="PTHR30349">
    <property type="entry name" value="PHAGE INTEGRASE-RELATED"/>
    <property type="match status" value="1"/>
</dbReference>
<feature type="active site" evidence="11">
    <location>
        <position position="170"/>
    </location>
</feature>
<comment type="subunit">
    <text evidence="11">Forms a cyclic heterotetrameric complex composed of two molecules of XerC and two molecules of XerD.</text>
</comment>
<dbReference type="InterPro" id="IPR011010">
    <property type="entry name" value="DNA_brk_join_enz"/>
</dbReference>
<dbReference type="InterPro" id="IPR010998">
    <property type="entry name" value="Integrase_recombinase_N"/>
</dbReference>
<reference evidence="14 15" key="1">
    <citation type="journal article" date="2009" name="Int. J. Syst. Evol. Microbiol.">
        <title>Paenibacillus contaminans sp. nov., isolated from a contaminated laboratory plate.</title>
        <authorList>
            <person name="Chou J.H."/>
            <person name="Lee J.H."/>
            <person name="Lin M.C."/>
            <person name="Chang P.S."/>
            <person name="Arun A.B."/>
            <person name="Young C.C."/>
            <person name="Chen W.M."/>
        </authorList>
    </citation>
    <scope>NUCLEOTIDE SEQUENCE [LARGE SCALE GENOMIC DNA]</scope>
    <source>
        <strain evidence="14 15">CKOBP-6</strain>
    </source>
</reference>
<dbReference type="RefSeq" id="WP_113033801.1">
    <property type="nucleotide sequence ID" value="NZ_QMFB01000016.1"/>
</dbReference>
<protein>
    <recommendedName>
        <fullName evidence="3 11">Tyrosine recombinase XerD</fullName>
    </recommendedName>
</protein>
<dbReference type="Pfam" id="PF02899">
    <property type="entry name" value="Phage_int_SAM_1"/>
    <property type="match status" value="1"/>
</dbReference>
<keyword evidence="6 11" id="KW-0159">Chromosome partition</keyword>
<keyword evidence="8 11" id="KW-0238">DNA-binding</keyword>
<comment type="caution">
    <text evidence="14">The sequence shown here is derived from an EMBL/GenBank/DDBJ whole genome shotgun (WGS) entry which is preliminary data.</text>
</comment>
<dbReference type="PANTHER" id="PTHR30349:SF81">
    <property type="entry name" value="TYROSINE RECOMBINASE XERC"/>
    <property type="match status" value="1"/>
</dbReference>
<dbReference type="InterPro" id="IPR013762">
    <property type="entry name" value="Integrase-like_cat_sf"/>
</dbReference>
<feature type="active site" evidence="11">
    <location>
        <position position="268"/>
    </location>
</feature>
<feature type="active site" evidence="11">
    <location>
        <position position="146"/>
    </location>
</feature>
<dbReference type="GO" id="GO:0007059">
    <property type="term" value="P:chromosome segregation"/>
    <property type="evidence" value="ECO:0007669"/>
    <property type="project" value="UniProtKB-UniRule"/>
</dbReference>
<dbReference type="InterPro" id="IPR011932">
    <property type="entry name" value="Recomb_XerD"/>
</dbReference>
<dbReference type="Pfam" id="PF00589">
    <property type="entry name" value="Phage_integrase"/>
    <property type="match status" value="1"/>
</dbReference>
<dbReference type="InterPro" id="IPR004107">
    <property type="entry name" value="Integrase_SAM-like_N"/>
</dbReference>
<proteinExistence type="inferred from homology"/>
<dbReference type="EMBL" id="QMFB01000016">
    <property type="protein sequence ID" value="RAV18612.1"/>
    <property type="molecule type" value="Genomic_DNA"/>
</dbReference>
<dbReference type="GO" id="GO:0006313">
    <property type="term" value="P:DNA transposition"/>
    <property type="evidence" value="ECO:0007669"/>
    <property type="project" value="UniProtKB-UniRule"/>
</dbReference>
<dbReference type="SUPFAM" id="SSF47823">
    <property type="entry name" value="lambda integrase-like, N-terminal domain"/>
    <property type="match status" value="1"/>
</dbReference>
<organism evidence="14 15">
    <name type="scientific">Paenibacillus contaminans</name>
    <dbReference type="NCBI Taxonomy" id="450362"/>
    <lineage>
        <taxon>Bacteria</taxon>
        <taxon>Bacillati</taxon>
        <taxon>Bacillota</taxon>
        <taxon>Bacilli</taxon>
        <taxon>Bacillales</taxon>
        <taxon>Paenibacillaceae</taxon>
        <taxon>Paenibacillus</taxon>
    </lineage>
</organism>
<evidence type="ECO:0000256" key="6">
    <source>
        <dbReference type="ARBA" id="ARBA00022829"/>
    </source>
</evidence>
<keyword evidence="9 11" id="KW-0233">DNA recombination</keyword>
<sequence>MKDQMQSYLSFLAVERGLSANTLNAYERDISQYIDYLQESGIGAARETSKVHVLQYLQKLKKLGRAAASVSRCLVSIRSFHRYLLRERLAETDPTANLESPKLDKRPPSVLTVAEVEQLLEAPDLTTPHGIRDKAMLEVLYATGIRVSELISLDIDSANTTMGFMRCMGKGAKERIIPLGRVAARWLEPYMQDIRSQLIRKRENEQALFINHLGTRLSRQGFWKIIKKYARDIRITKEITPHTLRHSFATHLLENGADLRAVQEMLGHADISTTQIYTQVTKVKMKDVYDRAHPRAHL</sequence>
<evidence type="ECO:0000256" key="1">
    <source>
        <dbReference type="ARBA" id="ARBA00004496"/>
    </source>
</evidence>
<evidence type="ECO:0000256" key="3">
    <source>
        <dbReference type="ARBA" id="ARBA00015810"/>
    </source>
</evidence>
<dbReference type="GO" id="GO:0003677">
    <property type="term" value="F:DNA binding"/>
    <property type="evidence" value="ECO:0007669"/>
    <property type="project" value="UniProtKB-UniRule"/>
</dbReference>
<dbReference type="Proteomes" id="UP000250369">
    <property type="component" value="Unassembled WGS sequence"/>
</dbReference>
<dbReference type="AlphaFoldDB" id="A0A329MG09"/>
<dbReference type="Gene3D" id="1.10.150.130">
    <property type="match status" value="1"/>
</dbReference>
<evidence type="ECO:0000256" key="7">
    <source>
        <dbReference type="ARBA" id="ARBA00022908"/>
    </source>
</evidence>
<keyword evidence="7 11" id="KW-0229">DNA integration</keyword>
<dbReference type="GO" id="GO:0051301">
    <property type="term" value="P:cell division"/>
    <property type="evidence" value="ECO:0007669"/>
    <property type="project" value="UniProtKB-KW"/>
</dbReference>
<comment type="subcellular location">
    <subcellularLocation>
        <location evidence="1 11">Cytoplasm</location>
    </subcellularLocation>
</comment>
<comment type="similarity">
    <text evidence="2 11">Belongs to the 'phage' integrase family. XerD subfamily.</text>
</comment>
<comment type="function">
    <text evidence="11">Site-specific tyrosine recombinase, which acts by catalyzing the cutting and rejoining of the recombining DNA molecules. The XerC-XerD complex is essential to convert dimers of the bacterial chromosome into monomers to permit their segregation at cell division. It also contributes to the segregational stability of plasmids.</text>
</comment>
<evidence type="ECO:0000256" key="11">
    <source>
        <dbReference type="HAMAP-Rule" id="MF_01807"/>
    </source>
</evidence>
<name>A0A329MG09_9BACL</name>
<dbReference type="CDD" id="cd00798">
    <property type="entry name" value="INT_XerDC_C"/>
    <property type="match status" value="1"/>
</dbReference>
<keyword evidence="15" id="KW-1185">Reference proteome</keyword>
<feature type="active site" evidence="11">
    <location>
        <position position="245"/>
    </location>
</feature>
<feature type="active site" evidence="11">
    <location>
        <position position="242"/>
    </location>
</feature>
<keyword evidence="10 11" id="KW-0131">Cell cycle</keyword>
<dbReference type="InterPro" id="IPR002104">
    <property type="entry name" value="Integrase_catalytic"/>
</dbReference>
<dbReference type="NCBIfam" id="NF001399">
    <property type="entry name" value="PRK00283.1"/>
    <property type="match status" value="1"/>
</dbReference>
<dbReference type="InterPro" id="IPR044068">
    <property type="entry name" value="CB"/>
</dbReference>
<feature type="domain" description="Tyr recombinase" evidence="12">
    <location>
        <begin position="106"/>
        <end position="290"/>
    </location>
</feature>
<evidence type="ECO:0000256" key="2">
    <source>
        <dbReference type="ARBA" id="ARBA00010450"/>
    </source>
</evidence>
<dbReference type="NCBIfam" id="TIGR02225">
    <property type="entry name" value="recomb_XerD"/>
    <property type="match status" value="1"/>
</dbReference>
<evidence type="ECO:0000313" key="15">
    <source>
        <dbReference type="Proteomes" id="UP000250369"/>
    </source>
</evidence>
<keyword evidence="4 11" id="KW-0963">Cytoplasm</keyword>
<dbReference type="GO" id="GO:0009037">
    <property type="term" value="F:tyrosine-based site-specific recombinase activity"/>
    <property type="evidence" value="ECO:0007669"/>
    <property type="project" value="UniProtKB-UniRule"/>
</dbReference>
<evidence type="ECO:0000256" key="4">
    <source>
        <dbReference type="ARBA" id="ARBA00022490"/>
    </source>
</evidence>
<evidence type="ECO:0000259" key="12">
    <source>
        <dbReference type="PROSITE" id="PS51898"/>
    </source>
</evidence>
<dbReference type="PROSITE" id="PS51898">
    <property type="entry name" value="TYR_RECOMBINASE"/>
    <property type="match status" value="1"/>
</dbReference>
<feature type="domain" description="Core-binding (CB)" evidence="13">
    <location>
        <begin position="1"/>
        <end position="85"/>
    </location>
</feature>
<evidence type="ECO:0000256" key="8">
    <source>
        <dbReference type="ARBA" id="ARBA00023125"/>
    </source>
</evidence>
<dbReference type="OrthoDB" id="9801717at2"/>
<dbReference type="SUPFAM" id="SSF56349">
    <property type="entry name" value="DNA breaking-rejoining enzymes"/>
    <property type="match status" value="1"/>
</dbReference>
<evidence type="ECO:0000256" key="5">
    <source>
        <dbReference type="ARBA" id="ARBA00022618"/>
    </source>
</evidence>
<evidence type="ECO:0000256" key="10">
    <source>
        <dbReference type="ARBA" id="ARBA00023306"/>
    </source>
</evidence>
<evidence type="ECO:0000259" key="13">
    <source>
        <dbReference type="PROSITE" id="PS51900"/>
    </source>
</evidence>